<evidence type="ECO:0000256" key="7">
    <source>
        <dbReference type="ARBA" id="ARBA00022741"/>
    </source>
</evidence>
<feature type="compositionally biased region" description="Low complexity" evidence="16">
    <location>
        <begin position="256"/>
        <end position="271"/>
    </location>
</feature>
<dbReference type="InterPro" id="IPR000306">
    <property type="entry name" value="Znf_FYVE"/>
</dbReference>
<dbReference type="SUPFAM" id="SSF56104">
    <property type="entry name" value="SAICAR synthase-like"/>
    <property type="match status" value="2"/>
</dbReference>
<keyword evidence="6" id="KW-0479">Metal-binding</keyword>
<feature type="compositionally biased region" description="Polar residues" evidence="16">
    <location>
        <begin position="1864"/>
        <end position="1878"/>
    </location>
</feature>
<feature type="region of interest" description="Disordered" evidence="16">
    <location>
        <begin position="2203"/>
        <end position="2270"/>
    </location>
</feature>
<dbReference type="EMBL" id="JALLPB020000350">
    <property type="protein sequence ID" value="KAL3810149.1"/>
    <property type="molecule type" value="Genomic_DNA"/>
</dbReference>
<feature type="compositionally biased region" description="Basic residues" evidence="16">
    <location>
        <begin position="2212"/>
        <end position="2223"/>
    </location>
</feature>
<dbReference type="GO" id="GO:0000285">
    <property type="term" value="F:1-phosphatidylinositol-3-phosphate 5-kinase activity"/>
    <property type="evidence" value="ECO:0007669"/>
    <property type="project" value="UniProtKB-EC"/>
</dbReference>
<feature type="region of interest" description="Disordered" evidence="16">
    <location>
        <begin position="414"/>
        <end position="471"/>
    </location>
</feature>
<evidence type="ECO:0000256" key="4">
    <source>
        <dbReference type="ARBA" id="ARBA00022490"/>
    </source>
</evidence>
<feature type="compositionally biased region" description="Basic and acidic residues" evidence="16">
    <location>
        <begin position="19"/>
        <end position="34"/>
    </location>
</feature>
<evidence type="ECO:0000256" key="6">
    <source>
        <dbReference type="ARBA" id="ARBA00022723"/>
    </source>
</evidence>
<feature type="region of interest" description="Disordered" evidence="16">
    <location>
        <begin position="252"/>
        <end position="290"/>
    </location>
</feature>
<evidence type="ECO:0000256" key="9">
    <source>
        <dbReference type="ARBA" id="ARBA00022771"/>
    </source>
</evidence>
<evidence type="ECO:0000256" key="2">
    <source>
        <dbReference type="ARBA" id="ARBA00004496"/>
    </source>
</evidence>
<keyword evidence="5 15" id="KW-0808">Transferase</keyword>
<accession>A0ABD3RBJ0</accession>
<dbReference type="SMART" id="SM00330">
    <property type="entry name" value="PIPKc"/>
    <property type="match status" value="1"/>
</dbReference>
<dbReference type="Pfam" id="PF01363">
    <property type="entry name" value="FYVE"/>
    <property type="match status" value="1"/>
</dbReference>
<feature type="region of interest" description="Disordered" evidence="16">
    <location>
        <begin position="312"/>
        <end position="370"/>
    </location>
</feature>
<evidence type="ECO:0000256" key="10">
    <source>
        <dbReference type="ARBA" id="ARBA00022777"/>
    </source>
</evidence>
<evidence type="ECO:0000256" key="14">
    <source>
        <dbReference type="PROSITE-ProRule" id="PRU00091"/>
    </source>
</evidence>
<dbReference type="InterPro" id="IPR027484">
    <property type="entry name" value="PInositol-4-P-5-kinase_N"/>
</dbReference>
<evidence type="ECO:0000256" key="1">
    <source>
        <dbReference type="ARBA" id="ARBA00004177"/>
    </source>
</evidence>
<evidence type="ECO:0000256" key="12">
    <source>
        <dbReference type="ARBA" id="ARBA00022833"/>
    </source>
</evidence>
<feature type="compositionally biased region" description="Basic and acidic residues" evidence="16">
    <location>
        <begin position="860"/>
        <end position="891"/>
    </location>
</feature>
<keyword evidence="4" id="KW-0963">Cytoplasm</keyword>
<dbReference type="InterPro" id="IPR002498">
    <property type="entry name" value="PInositol-4-P-4/5-kinase_core"/>
</dbReference>
<organism evidence="19 20">
    <name type="scientific">Cyclostephanos tholiformis</name>
    <dbReference type="NCBI Taxonomy" id="382380"/>
    <lineage>
        <taxon>Eukaryota</taxon>
        <taxon>Sar</taxon>
        <taxon>Stramenopiles</taxon>
        <taxon>Ochrophyta</taxon>
        <taxon>Bacillariophyta</taxon>
        <taxon>Coscinodiscophyceae</taxon>
        <taxon>Thalassiosirophycidae</taxon>
        <taxon>Stephanodiscales</taxon>
        <taxon>Stephanodiscaceae</taxon>
        <taxon>Cyclostephanos</taxon>
    </lineage>
</organism>
<dbReference type="Gene3D" id="3.30.810.10">
    <property type="entry name" value="2-Layer Sandwich"/>
    <property type="match status" value="1"/>
</dbReference>
<gene>
    <name evidence="19" type="ORF">ACHAXA_005298</name>
</gene>
<feature type="compositionally biased region" description="Low complexity" evidence="16">
    <location>
        <begin position="145"/>
        <end position="159"/>
    </location>
</feature>
<dbReference type="GO" id="GO:0046488">
    <property type="term" value="P:phosphatidylinositol metabolic process"/>
    <property type="evidence" value="ECO:0007669"/>
    <property type="project" value="UniProtKB-UniRule"/>
</dbReference>
<dbReference type="SUPFAM" id="SSF57903">
    <property type="entry name" value="FYVE/PHD zinc finger"/>
    <property type="match status" value="1"/>
</dbReference>
<dbReference type="GO" id="GO:0008270">
    <property type="term" value="F:zinc ion binding"/>
    <property type="evidence" value="ECO:0007669"/>
    <property type="project" value="UniProtKB-KW"/>
</dbReference>
<dbReference type="GO" id="GO:0005524">
    <property type="term" value="F:ATP binding"/>
    <property type="evidence" value="ECO:0007669"/>
    <property type="project" value="UniProtKB-UniRule"/>
</dbReference>
<dbReference type="GO" id="GO:0005768">
    <property type="term" value="C:endosome"/>
    <property type="evidence" value="ECO:0007669"/>
    <property type="project" value="UniProtKB-SubCell"/>
</dbReference>
<feature type="compositionally biased region" description="Basic and acidic residues" evidence="16">
    <location>
        <begin position="347"/>
        <end position="357"/>
    </location>
</feature>
<reference evidence="19 20" key="1">
    <citation type="submission" date="2024-10" db="EMBL/GenBank/DDBJ databases">
        <title>Updated reference genomes for cyclostephanoid diatoms.</title>
        <authorList>
            <person name="Roberts W.R."/>
            <person name="Alverson A.J."/>
        </authorList>
    </citation>
    <scope>NUCLEOTIDE SEQUENCE [LARGE SCALE GENOMIC DNA]</scope>
    <source>
        <strain evidence="19 20">AJA228-03</strain>
    </source>
</reference>
<feature type="region of interest" description="Disordered" evidence="16">
    <location>
        <begin position="1843"/>
        <end position="1894"/>
    </location>
</feature>
<dbReference type="InterPro" id="IPR044769">
    <property type="entry name" value="PIKfyve_PIPKc"/>
</dbReference>
<dbReference type="PROSITE" id="PS50178">
    <property type="entry name" value="ZF_FYVE"/>
    <property type="match status" value="1"/>
</dbReference>
<protein>
    <recommendedName>
        <fullName evidence="3">1-phosphatidylinositol-3-phosphate 5-kinase</fullName>
        <ecNumber evidence="3">2.7.1.150</ecNumber>
    </recommendedName>
</protein>
<feature type="region of interest" description="Disordered" evidence="16">
    <location>
        <begin position="9"/>
        <end position="35"/>
    </location>
</feature>
<evidence type="ECO:0000256" key="8">
    <source>
        <dbReference type="ARBA" id="ARBA00022753"/>
    </source>
</evidence>
<keyword evidence="8" id="KW-0967">Endosome</keyword>
<evidence type="ECO:0000259" key="18">
    <source>
        <dbReference type="PROSITE" id="PS51455"/>
    </source>
</evidence>
<dbReference type="PROSITE" id="PS51455">
    <property type="entry name" value="PIPK"/>
    <property type="match status" value="1"/>
</dbReference>
<dbReference type="InterPro" id="IPR017455">
    <property type="entry name" value="Znf_FYVE-rel"/>
</dbReference>
<keyword evidence="11" id="KW-0833">Ubl conjugation pathway</keyword>
<feature type="compositionally biased region" description="Low complexity" evidence="16">
    <location>
        <begin position="173"/>
        <end position="183"/>
    </location>
</feature>
<dbReference type="SMART" id="SM00064">
    <property type="entry name" value="FYVE"/>
    <property type="match status" value="1"/>
</dbReference>
<dbReference type="Gene3D" id="3.30.800.10">
    <property type="entry name" value="Phosphatidylinositol Phosphate Kinase II Beta"/>
    <property type="match status" value="1"/>
</dbReference>
<dbReference type="InterPro" id="IPR002423">
    <property type="entry name" value="Cpn60/GroEL/TCP-1"/>
</dbReference>
<dbReference type="Proteomes" id="UP001530377">
    <property type="component" value="Unassembled WGS sequence"/>
</dbReference>
<dbReference type="Gene3D" id="3.30.40.10">
    <property type="entry name" value="Zinc/RING finger domain, C3HC4 (zinc finger)"/>
    <property type="match status" value="1"/>
</dbReference>
<evidence type="ECO:0000256" key="11">
    <source>
        <dbReference type="ARBA" id="ARBA00022786"/>
    </source>
</evidence>
<dbReference type="SUPFAM" id="SSF52029">
    <property type="entry name" value="GroEL apical domain-like"/>
    <property type="match status" value="1"/>
</dbReference>
<dbReference type="FunFam" id="3.50.7.10:FF:000007">
    <property type="entry name" value="1-phosphatidylinositol 3-phosphate 5-kinase isoform X1"/>
    <property type="match status" value="1"/>
</dbReference>
<keyword evidence="9 14" id="KW-0863">Zinc-finger</keyword>
<feature type="compositionally biased region" description="Basic and acidic residues" evidence="16">
    <location>
        <begin position="2249"/>
        <end position="2267"/>
    </location>
</feature>
<dbReference type="InterPro" id="IPR027483">
    <property type="entry name" value="PInositol-4-P-4/5-kinase_C_sf"/>
</dbReference>
<feature type="domain" description="PIPK" evidence="18">
    <location>
        <begin position="1998"/>
        <end position="2383"/>
    </location>
</feature>
<dbReference type="InterPro" id="IPR011011">
    <property type="entry name" value="Znf_FYVE_PHD"/>
</dbReference>
<name>A0ABD3RBJ0_9STRA</name>
<comment type="subcellular location">
    <subcellularLocation>
        <location evidence="2">Cytoplasm</location>
    </subcellularLocation>
    <subcellularLocation>
        <location evidence="1">Endosome</location>
    </subcellularLocation>
</comment>
<feature type="compositionally biased region" description="Basic and acidic residues" evidence="16">
    <location>
        <begin position="131"/>
        <end position="144"/>
    </location>
</feature>
<dbReference type="EC" id="2.7.1.150" evidence="3"/>
<keyword evidence="12" id="KW-0862">Zinc</keyword>
<evidence type="ECO:0000256" key="5">
    <source>
        <dbReference type="ARBA" id="ARBA00022679"/>
    </source>
</evidence>
<evidence type="ECO:0000256" key="13">
    <source>
        <dbReference type="ARBA" id="ARBA00022840"/>
    </source>
</evidence>
<keyword evidence="10 15" id="KW-0418">Kinase</keyword>
<dbReference type="Gene3D" id="3.50.7.10">
    <property type="entry name" value="GroEL"/>
    <property type="match status" value="1"/>
</dbReference>
<feature type="compositionally biased region" description="Low complexity" evidence="16">
    <location>
        <begin position="54"/>
        <end position="66"/>
    </location>
</feature>
<feature type="region of interest" description="Disordered" evidence="16">
    <location>
        <begin position="54"/>
        <end position="87"/>
    </location>
</feature>
<feature type="region of interest" description="Disordered" evidence="16">
    <location>
        <begin position="131"/>
        <end position="184"/>
    </location>
</feature>
<keyword evidence="20" id="KW-1185">Reference proteome</keyword>
<feature type="region of interest" description="Disordered" evidence="16">
    <location>
        <begin position="483"/>
        <end position="531"/>
    </location>
</feature>
<dbReference type="PANTHER" id="PTHR45748">
    <property type="entry name" value="1-PHOSPHATIDYLINOSITOL 3-PHOSPHATE 5-KINASE-RELATED"/>
    <property type="match status" value="1"/>
</dbReference>
<evidence type="ECO:0000259" key="17">
    <source>
        <dbReference type="PROSITE" id="PS50178"/>
    </source>
</evidence>
<dbReference type="InterPro" id="IPR013083">
    <property type="entry name" value="Znf_RING/FYVE/PHD"/>
</dbReference>
<evidence type="ECO:0000256" key="15">
    <source>
        <dbReference type="PROSITE-ProRule" id="PRU00781"/>
    </source>
</evidence>
<evidence type="ECO:0000313" key="20">
    <source>
        <dbReference type="Proteomes" id="UP001530377"/>
    </source>
</evidence>
<dbReference type="Pfam" id="PF00118">
    <property type="entry name" value="Cpn60_TCP1"/>
    <property type="match status" value="1"/>
</dbReference>
<feature type="compositionally biased region" description="Gly residues" evidence="16">
    <location>
        <begin position="69"/>
        <end position="82"/>
    </location>
</feature>
<dbReference type="InterPro" id="IPR027409">
    <property type="entry name" value="GroEL-like_apical_dom_sf"/>
</dbReference>
<dbReference type="FunFam" id="3.30.40.10:FF:000510">
    <property type="entry name" value="Phosphatidylinositol 3,5-kinase"/>
    <property type="match status" value="1"/>
</dbReference>
<sequence>MITNLLKAVGAGSTTAPSAHHDDHDDKDDRKDAVVDGGIDNPLGFLFHNFQAGPTASSSSPSYTSTEVGDGGIRGGGRGGRTTGSSHIGRGGGRWYYADYVDGGADRRKRREAAANTVAAVAAVAGMRTDDKGVGGRGACDRPSHPSSTLSSSSLALISGDRCPTDDQRSLPTNTNTKKNTTKAAPGVVTARHVVGGSGGVGMMIGGVYRGRRIVPDITHLYDVVNDREAYENYDALMEIACAAANEAAADDAERSSSSSSRNRASSFSSRLGGRDGGGGGRDVGLEQKRRWARMKEEELVDRMLSQFPEFGTNLPTPFTVMNEGEENEEGPEGKSGGGSMTINGIRGRDAEEDAPRGDAASTSSYPSIKFFPDDATDMIGRFFLGVAANTGLVVPSTVVDGMDFRRTPSFESASTLSSTVGASAAGLDQRRGRRRGDRDIGAADDGSAYTDADGVPGQGDANGDRHSEWDQDEINLWRGGDEAKGSTLMVASPPSFGLRQQRGARDTPGGDTATARSRHLHGDDSPRAISPQLRIDNRIPWDEEVVADGVVSGQTSKELNWVSRRRMHRERQQNRHNWDALTISASDVPSTGCPPWKITHITTALPQIHQLCVFPDREARKPSLSSKRNDKDSQQYNRSKGGGGGAVIVDNGKQHWMPDNICKQCYSCEVPFTVIRRKHHCRVCGMIFCSACSAYFVQISSSDGDPIGGSDGITTIRTCQTCHDQLSERGLGVVIRDQMGTPGNVKLKSDGGGVTDDLQRKSSSEMNFKKSPSLGEEKIPEAVSEATSHITQNASAHELLLPLTSMAQSDFMPKPVTDDNITMSVLTSSRESMEQFNGLRGPGASVSGDFLALSMTKQRLDEEKRQREKQDHSEAEEAARPMDEEKEETKATLAESKMSGITGSGTRLKTLMDSSAQQIKSSFCNADKKILDGGGRDAPANRADSCPDLVEECESSRRNTSDNQPASVSIRAAASTECSSGVEEALSGMKESNDTTAKKHLGVIAAKFLEKLTRELLQTDAPLLLEEIEAACEGSSSASVQSKLITLWVNTLMTLATRCCTTVEPDVRNGDLLDIRPYCKVKIIPGGNVLDFAYVSGVVFHKNVSHKQMARVIPNAKIMILSGGIEYTRTENRIASLDTLLEQEERFMEILVAKICKLKPNILIVGKSVCRKAHELLLRANIVLIQYVKLTLMSRVARQTGATVLSSIDHVMNSTVSAEGFAWYHSVIMMFGLITILLPRLFLLIKSLSRTSCPKAMSPITQAALAARKLGEEVFDGMDAVTSGLAKRGVVQTYVMIEGCAKELGCTAIVRGASRPSLKMVKRVLRFLINAAYNMKLETSYILERCCRLPRTYKIPSTPCCSSSFCVEFGPPPNGRKARPWNGGKNDPDQRSLSGKITALDHQAILITSIWMTETTQCCPAEVKGICYYSMQDVSLGQFLRDSCFNLSLKCQNPSCKKSVLDHSLSFIHNDGMINITVERMDQPIPTSSLQKQQKDHDTASSPPDNEPIATWTFCTKCNQVVTPLVFISKQTWQWSFGKFLEVYFYNRDAIINAPGHSCLCRMQTSSRLFFGCGSLAARFTYEKVAPYSVFCRRHLPFDESFHRMHSLQDLEHISVTSSSLFVKYDRQIDAISRETRELFGSAVNKPEHLQAVLSELNLISAEVDNASKVLQEKISSVTVKFSKADKMADQYEALLNNFPWYCKRYLFMLASAWNERLSAAGQALSAMKKIQYAGGSGRGDSVVVPAIVGDGSTDDVFEGMKRIRMLQEAYARNYNVAKMTLPRSHTVEGGLFEGNILPDGRLAALEQEADIDDEEFYSDPDNEIDFEADIDADVLASRNRVYSPQASSSSSSRISSRKRTKNILNSQKTSDFTGETPSIPDQGPSSLGFANNYDSSGQLESLGKTKTVTAGGAVKSALTRFFNRGGNKEDPYVVDLGFFGMGRPRLQPGISGLVIPVFDDQPSSIIAHSLASHDYDVQFGQYLTASSQPESKSEKHELSRKDIERRMLGRNKSHIKHTFRDYDEKGQQLCKFICTTFWSVQFNAVRQAFMNPHISTKESSGGDVSQGSTKLPGSNKIDIEKSYIRSLATSFAWAASGGKSGAAFSRTTDDRFVIKCISRTELQMFLDCAPAYFEYLNKAFFHGLPTVLCKIVGVYQIGYHNRVTGRRTMDQVAVMQNIFYGRKISKIFDLKGSLRGRFARKGNLDEEKKSRKKSSQYRRKSDHSDSDSSYSGDEDDDDTLSTSSGGIEKDGKAGTDMEKAERTDKGTSLPTLLDGDFLEFTSGRPLPLTDRAKAVFHMSILNDTLFLSIINVLDYSILVGIDEEKKELVVGIIDFMRQYDILKQMERVGKSLPMVVGSEAPTIIQPPLYKTRFTNAMERYFMTVPSKWTAI</sequence>
<dbReference type="PANTHER" id="PTHR45748:SF7">
    <property type="entry name" value="1-PHOSPHATIDYLINOSITOL 3-PHOSPHATE 5-KINASE-RELATED"/>
    <property type="match status" value="1"/>
</dbReference>
<keyword evidence="7 15" id="KW-0547">Nucleotide-binding</keyword>
<dbReference type="Pfam" id="PF01504">
    <property type="entry name" value="PIP5K"/>
    <property type="match status" value="1"/>
</dbReference>
<feature type="compositionally biased region" description="Polar residues" evidence="16">
    <location>
        <begin position="1885"/>
        <end position="1894"/>
    </location>
</feature>
<dbReference type="CDD" id="cd17300">
    <property type="entry name" value="PIPKc_PIKfyve"/>
    <property type="match status" value="1"/>
</dbReference>
<proteinExistence type="predicted"/>
<comment type="caution">
    <text evidence="19">The sequence shown here is derived from an EMBL/GenBank/DDBJ whole genome shotgun (WGS) entry which is preliminary data.</text>
</comment>
<evidence type="ECO:0000313" key="19">
    <source>
        <dbReference type="EMBL" id="KAL3810149.1"/>
    </source>
</evidence>
<evidence type="ECO:0000256" key="16">
    <source>
        <dbReference type="SAM" id="MobiDB-lite"/>
    </source>
</evidence>
<feature type="compositionally biased region" description="Basic and acidic residues" evidence="16">
    <location>
        <begin position="620"/>
        <end position="634"/>
    </location>
</feature>
<feature type="region of interest" description="Disordered" evidence="16">
    <location>
        <begin position="620"/>
        <end position="645"/>
    </location>
</feature>
<evidence type="ECO:0000256" key="3">
    <source>
        <dbReference type="ARBA" id="ARBA00012009"/>
    </source>
</evidence>
<feature type="domain" description="FYVE-type" evidence="17">
    <location>
        <begin position="660"/>
        <end position="728"/>
    </location>
</feature>
<keyword evidence="13 15" id="KW-0067">ATP-binding</keyword>
<feature type="region of interest" description="Disordered" evidence="16">
    <location>
        <begin position="860"/>
        <end position="907"/>
    </location>
</feature>